<accession>A0AA95GNY9</accession>
<protein>
    <submittedName>
        <fullName evidence="2">Uncharacterized protein</fullName>
    </submittedName>
</protein>
<proteinExistence type="predicted"/>
<evidence type="ECO:0000313" key="1">
    <source>
        <dbReference type="EMBL" id="WGL99993.1"/>
    </source>
</evidence>
<evidence type="ECO:0000313" key="2">
    <source>
        <dbReference type="EMBL" id="WGM00345.1"/>
    </source>
</evidence>
<dbReference type="Proteomes" id="UP001177595">
    <property type="component" value="Chromosome"/>
</dbReference>
<dbReference type="EMBL" id="CP123504">
    <property type="protein sequence ID" value="WGM00345.1"/>
    <property type="molecule type" value="Genomic_DNA"/>
</dbReference>
<sequence>MSYGLKTYDQQGRAIISLTDRLGRIVGYHRIQLKLGQHYQNTFNHPELAGLGQLFYWMKDWEFWNLEGRGKVTVSGTSIIVDLTVTKGGSGSPGLGPVDIFYGVR</sequence>
<organism evidence="2 4">
    <name type="scientific">Arsenophonus nasoniae</name>
    <name type="common">son-killer infecting Nasonia vitripennis</name>
    <dbReference type="NCBI Taxonomy" id="638"/>
    <lineage>
        <taxon>Bacteria</taxon>
        <taxon>Pseudomonadati</taxon>
        <taxon>Pseudomonadota</taxon>
        <taxon>Gammaproteobacteria</taxon>
        <taxon>Enterobacterales</taxon>
        <taxon>Morganellaceae</taxon>
        <taxon>Arsenophonus</taxon>
    </lineage>
</organism>
<dbReference type="RefSeq" id="WP_280623549.1">
    <property type="nucleotide sequence ID" value="NZ_CP123504.1"/>
</dbReference>
<name>A0AA95GNY9_9GAMM</name>
<dbReference type="EMBL" id="CP123504">
    <property type="protein sequence ID" value="WGL99993.1"/>
    <property type="molecule type" value="Genomic_DNA"/>
</dbReference>
<gene>
    <name evidence="3" type="ORF">QE210_01820</name>
    <name evidence="1" type="ORF">QE210_08740</name>
    <name evidence="2" type="ORF">QE210_10695</name>
</gene>
<dbReference type="AlphaFoldDB" id="A0AA95GNY9"/>
<evidence type="ECO:0000313" key="4">
    <source>
        <dbReference type="Proteomes" id="UP001177595"/>
    </source>
</evidence>
<dbReference type="EMBL" id="CP123504">
    <property type="protein sequence ID" value="WGM01892.1"/>
    <property type="molecule type" value="Genomic_DNA"/>
</dbReference>
<evidence type="ECO:0000313" key="3">
    <source>
        <dbReference type="EMBL" id="WGM01892.1"/>
    </source>
</evidence>
<reference evidence="2" key="1">
    <citation type="submission" date="2023-04" db="EMBL/GenBank/DDBJ databases">
        <title>Genome dynamics across the evolutionary transition to endosymbiosis.</title>
        <authorList>
            <person name="Siozios S."/>
            <person name="Nadal-Jimenez P."/>
            <person name="Azagi T."/>
            <person name="Sprong H."/>
            <person name="Frost C.L."/>
            <person name="Parratt S.R."/>
            <person name="Taylor G."/>
            <person name="Brettell L."/>
            <person name="Lew K.C."/>
            <person name="Croft L."/>
            <person name="King K.C."/>
            <person name="Brockhurst M.A."/>
            <person name="Hypsa V."/>
            <person name="Novakova E."/>
            <person name="Darby A.C."/>
            <person name="Hurst G.D.D."/>
        </authorList>
    </citation>
    <scope>NUCLEOTIDE SEQUENCE</scope>
    <source>
        <strain evidence="2">APv</strain>
    </source>
</reference>